<gene>
    <name evidence="1" type="ORF">GACE_2266</name>
</gene>
<name>A0A0A7GEJ3_GEOAI</name>
<dbReference type="KEGG" id="gac:GACE_2266"/>
<accession>A0A0A7GEJ3</accession>
<dbReference type="EMBL" id="CP009552">
    <property type="protein sequence ID" value="AIY89322.1"/>
    <property type="molecule type" value="Genomic_DNA"/>
</dbReference>
<evidence type="ECO:0000313" key="1">
    <source>
        <dbReference type="EMBL" id="AIY89322.1"/>
    </source>
</evidence>
<dbReference type="HOGENOM" id="CLU_3338281_0_0_2"/>
<protein>
    <submittedName>
        <fullName evidence="1">Uncharacterized protein</fullName>
    </submittedName>
</protein>
<proteinExistence type="predicted"/>
<sequence length="37" mass="4336">MQNFFQDIHSRASSTVMAKPFRNRFTDSRSFLSPVTK</sequence>
<dbReference type="STRING" id="565033.GACE_2266"/>
<dbReference type="Proteomes" id="UP000030624">
    <property type="component" value="Chromosome"/>
</dbReference>
<organism evidence="1 2">
    <name type="scientific">Geoglobus acetivorans</name>
    <dbReference type="NCBI Taxonomy" id="565033"/>
    <lineage>
        <taxon>Archaea</taxon>
        <taxon>Methanobacteriati</taxon>
        <taxon>Methanobacteriota</taxon>
        <taxon>Archaeoglobi</taxon>
        <taxon>Archaeoglobales</taxon>
        <taxon>Archaeoglobaceae</taxon>
        <taxon>Geoglobus</taxon>
    </lineage>
</organism>
<evidence type="ECO:0000313" key="2">
    <source>
        <dbReference type="Proteomes" id="UP000030624"/>
    </source>
</evidence>
<dbReference type="AlphaFoldDB" id="A0A0A7GEJ3"/>
<reference evidence="1 2" key="1">
    <citation type="journal article" date="2015" name="Appl. Environ. Microbiol.">
        <title>The Geoglobus acetivorans genome: Fe(III) reduction, acetate utilization, autotrophic growth, and degradation of aromatic compounds in a hyperthermophilic archaeon.</title>
        <authorList>
            <person name="Mardanov A.V."/>
            <person name="Slododkina G.B."/>
            <person name="Slobodkin A.I."/>
            <person name="Beletsky A.V."/>
            <person name="Gavrilov S.N."/>
            <person name="Kublanov I.V."/>
            <person name="Bonch-Osmolovskaya E.A."/>
            <person name="Skryabin K.G."/>
            <person name="Ravin N.V."/>
        </authorList>
    </citation>
    <scope>NUCLEOTIDE SEQUENCE [LARGE SCALE GENOMIC DNA]</scope>
    <source>
        <strain evidence="1 2">SBH6</strain>
    </source>
</reference>